<keyword evidence="3" id="KW-0687">Ribonucleoprotein</keyword>
<evidence type="ECO:0000256" key="3">
    <source>
        <dbReference type="ARBA" id="ARBA00023274"/>
    </source>
</evidence>
<dbReference type="SUPFAM" id="SSF50104">
    <property type="entry name" value="Translation proteins SH3-like domain"/>
    <property type="match status" value="1"/>
</dbReference>
<dbReference type="InterPro" id="IPR008991">
    <property type="entry name" value="Translation_prot_SH3-like_sf"/>
</dbReference>
<comment type="similarity">
    <text evidence="1">Belongs to the bacterial ribosomal protein bL19 family.</text>
</comment>
<name>A0A5C0UIQ8_9PROT</name>
<dbReference type="AlphaFoldDB" id="A0A5C0UIQ8"/>
<dbReference type="GO" id="GO:0006412">
    <property type="term" value="P:translation"/>
    <property type="evidence" value="ECO:0007669"/>
    <property type="project" value="InterPro"/>
</dbReference>
<proteinExistence type="inferred from homology"/>
<evidence type="ECO:0000256" key="5">
    <source>
        <dbReference type="ARBA" id="ARBA00035493"/>
    </source>
</evidence>
<keyword evidence="7" id="KW-1185">Reference proteome</keyword>
<dbReference type="Pfam" id="PF01245">
    <property type="entry name" value="Ribosomal_L19"/>
    <property type="match status" value="1"/>
</dbReference>
<dbReference type="InterPro" id="IPR038657">
    <property type="entry name" value="Ribosomal_bL19_sf"/>
</dbReference>
<evidence type="ECO:0000256" key="4">
    <source>
        <dbReference type="ARBA" id="ARBA00035171"/>
    </source>
</evidence>
<dbReference type="OrthoDB" id="9803541at2"/>
<dbReference type="GO" id="GO:0003735">
    <property type="term" value="F:structural constituent of ribosome"/>
    <property type="evidence" value="ECO:0007669"/>
    <property type="project" value="InterPro"/>
</dbReference>
<reference evidence="6 7" key="1">
    <citation type="submission" date="2019-08" db="EMBL/GenBank/DDBJ databases">
        <title>Highly reduced genomes of protist endosymbionts show evolutionary convergence.</title>
        <authorList>
            <person name="George E."/>
            <person name="Husnik F."/>
            <person name="Tashyreva D."/>
            <person name="Prokopchuk G."/>
            <person name="Horak A."/>
            <person name="Kwong W.K."/>
            <person name="Lukes J."/>
            <person name="Keeling P.J."/>
        </authorList>
    </citation>
    <scope>NUCLEOTIDE SEQUENCE [LARGE SCALE GENOMIC DNA]</scope>
    <source>
        <strain evidence="6">1604HC</strain>
    </source>
</reference>
<dbReference type="Proteomes" id="UP000324924">
    <property type="component" value="Chromosome"/>
</dbReference>
<dbReference type="InterPro" id="IPR001857">
    <property type="entry name" value="Ribosomal_bL19"/>
</dbReference>
<dbReference type="EMBL" id="CP043314">
    <property type="protein sequence ID" value="QEK39322.1"/>
    <property type="molecule type" value="Genomic_DNA"/>
</dbReference>
<keyword evidence="2 6" id="KW-0689">Ribosomal protein</keyword>
<dbReference type="Gene3D" id="2.30.30.790">
    <property type="match status" value="1"/>
</dbReference>
<gene>
    <name evidence="6" type="ORF">FZC36_00385</name>
</gene>
<evidence type="ECO:0000256" key="2">
    <source>
        <dbReference type="ARBA" id="ARBA00022980"/>
    </source>
</evidence>
<dbReference type="GO" id="GO:0005840">
    <property type="term" value="C:ribosome"/>
    <property type="evidence" value="ECO:0007669"/>
    <property type="project" value="UniProtKB-KW"/>
</dbReference>
<evidence type="ECO:0000313" key="7">
    <source>
        <dbReference type="Proteomes" id="UP000324924"/>
    </source>
</evidence>
<dbReference type="GO" id="GO:1990904">
    <property type="term" value="C:ribonucleoprotein complex"/>
    <property type="evidence" value="ECO:0007669"/>
    <property type="project" value="UniProtKB-KW"/>
</dbReference>
<evidence type="ECO:0000313" key="6">
    <source>
        <dbReference type="EMBL" id="QEK39322.1"/>
    </source>
</evidence>
<protein>
    <recommendedName>
        <fullName evidence="4">Large ribosomal subunit protein bL19</fullName>
    </recommendedName>
    <alternativeName>
        <fullName evidence="5">50S ribosomal protein L19</fullName>
    </alternativeName>
</protein>
<sequence>MNKKAAEKLNSDHFEVGDTVSAHIPIDKKRTKAFEGLCIKKTPKTALIRKIVNNRGMECSVPLFGNVRIEKHRSHKVRRAVLFYLRKLTGRKAKLKERFN</sequence>
<accession>A0A5C0UIQ8</accession>
<evidence type="ECO:0000256" key="1">
    <source>
        <dbReference type="ARBA" id="ARBA00005781"/>
    </source>
</evidence>
<dbReference type="KEGG" id="nabu:FZC36_00385"/>
<organism evidence="6 7">
    <name type="scientific">Candidatus Nesciobacter abundans</name>
    <dbReference type="NCBI Taxonomy" id="2601668"/>
    <lineage>
        <taxon>Bacteria</taxon>
        <taxon>Pseudomonadati</taxon>
        <taxon>Pseudomonadota</taxon>
        <taxon>Alphaproteobacteria</taxon>
        <taxon>Holosporales</taxon>
        <taxon>Holosporaceae</taxon>
        <taxon>Candidatus Nesciobacter</taxon>
    </lineage>
</organism>